<organism evidence="2 3">
    <name type="scientific">Parascaris univalens</name>
    <name type="common">Nematode worm</name>
    <dbReference type="NCBI Taxonomy" id="6257"/>
    <lineage>
        <taxon>Eukaryota</taxon>
        <taxon>Metazoa</taxon>
        <taxon>Ecdysozoa</taxon>
        <taxon>Nematoda</taxon>
        <taxon>Chromadorea</taxon>
        <taxon>Rhabditida</taxon>
        <taxon>Spirurina</taxon>
        <taxon>Ascaridomorpha</taxon>
        <taxon>Ascaridoidea</taxon>
        <taxon>Ascarididae</taxon>
        <taxon>Parascaris</taxon>
    </lineage>
</organism>
<sequence>MSPATIASQLGIEVTHKEPLIVDGFGGTHITHCTSARVKLKMKRTDGRFFTMLRTRTRLVSEIAIAKLTEKNVTAHPFNADGHPTDGDLDWIATATTVDRFVDNRLAEYAEALQVPLCDSGNNPRDLATRGLTIAELGNASMVGRTSFLQQESRKLEMQRYQKKQFILSPPKSSALTRHRLARHKSPECWSVTELADNHEGKQKRSTSKCPTPRAKEASEYVDPSKCRKKKGSAPTTKSKEYCETPAGQNLQAEETEEKEETKPSLKPPGQEFANSIIVCFGSLELSAERIQLPQREYSSDGWISPAENIGDLLKVFPCKELEVSQVFANHEVQGKCYRDLPVRYKDKILFVHPRSREIKAVSEELSCREIKTKQDREITEEWALITEEKGPVFDARYLRRFCSSIITA</sequence>
<feature type="region of interest" description="Disordered" evidence="1">
    <location>
        <begin position="197"/>
        <end position="270"/>
    </location>
</feature>
<dbReference type="Pfam" id="PF24664">
    <property type="entry name" value="Monjiviricetes_fusion"/>
    <property type="match status" value="1"/>
</dbReference>
<evidence type="ECO:0000313" key="3">
    <source>
        <dbReference type="WBParaSite" id="PgR206_g002_t01"/>
    </source>
</evidence>
<proteinExistence type="predicted"/>
<protein>
    <submittedName>
        <fullName evidence="3">Uncharacterized protein</fullName>
    </submittedName>
</protein>
<reference evidence="3" key="1">
    <citation type="submission" date="2022-11" db="UniProtKB">
        <authorList>
            <consortium name="WormBaseParasite"/>
        </authorList>
    </citation>
    <scope>IDENTIFICATION</scope>
</reference>
<accession>A0A915CID3</accession>
<keyword evidence="2" id="KW-1185">Reference proteome</keyword>
<dbReference type="AlphaFoldDB" id="A0A915CID3"/>
<dbReference type="Proteomes" id="UP000887569">
    <property type="component" value="Unplaced"/>
</dbReference>
<dbReference type="WBParaSite" id="PgR206_g002_t01">
    <property type="protein sequence ID" value="PgR206_g002_t01"/>
    <property type="gene ID" value="PgR206_g002"/>
</dbReference>
<name>A0A915CID3_PARUN</name>
<evidence type="ECO:0000256" key="1">
    <source>
        <dbReference type="SAM" id="MobiDB-lite"/>
    </source>
</evidence>
<feature type="compositionally biased region" description="Basic and acidic residues" evidence="1">
    <location>
        <begin position="214"/>
        <end position="226"/>
    </location>
</feature>
<evidence type="ECO:0000313" key="2">
    <source>
        <dbReference type="Proteomes" id="UP000887569"/>
    </source>
</evidence>